<reference evidence="2" key="1">
    <citation type="submission" date="2015-10" db="EMBL/GenBank/DDBJ databases">
        <title>Draft Genome Sequences of 11 Lactococcus lactis subspecies cremoris strains.</title>
        <authorList>
            <person name="Wels M."/>
            <person name="Backus L."/>
            <person name="Boekhorst J."/>
            <person name="Dijkstra A."/>
            <person name="Beerthuizen M."/>
            <person name="Kelly W."/>
            <person name="Siezen R."/>
            <person name="Bachmann H."/>
            <person name="Van Hijum S."/>
        </authorList>
    </citation>
    <scope>NUCLEOTIDE SEQUENCE [LARGE SCALE GENOMIC DNA]</scope>
    <source>
        <strain evidence="2">LMG8520</strain>
    </source>
</reference>
<comment type="caution">
    <text evidence="1">The sequence shown here is derived from an EMBL/GenBank/DDBJ whole genome shotgun (WGS) entry which is preliminary data.</text>
</comment>
<name>A0A0V8CXD8_LACLL</name>
<dbReference type="EMBL" id="LKLP01000116">
    <property type="protein sequence ID" value="KSU05978.1"/>
    <property type="molecule type" value="Genomic_DNA"/>
</dbReference>
<protein>
    <recommendedName>
        <fullName evidence="3">Bacteriocin</fullName>
    </recommendedName>
</protein>
<evidence type="ECO:0000313" key="1">
    <source>
        <dbReference type="EMBL" id="KSU05978.1"/>
    </source>
</evidence>
<organism evidence="1 2">
    <name type="scientific">Lactococcus lactis subsp. lactis</name>
    <name type="common">Streptococcus lactis</name>
    <dbReference type="NCBI Taxonomy" id="1360"/>
    <lineage>
        <taxon>Bacteria</taxon>
        <taxon>Bacillati</taxon>
        <taxon>Bacillota</taxon>
        <taxon>Bacilli</taxon>
        <taxon>Lactobacillales</taxon>
        <taxon>Streptococcaceae</taxon>
        <taxon>Lactococcus</taxon>
    </lineage>
</organism>
<sequence length="64" mass="7364">MKRDDIIKLSNGQEATIIRGDESELKNSYIVKLEDGELRVIDRETLTLAKGVSDIRGRHINRRQ</sequence>
<dbReference type="RefSeq" id="WP_058210402.1">
    <property type="nucleotide sequence ID" value="NZ_LKLP01000116.1"/>
</dbReference>
<proteinExistence type="predicted"/>
<dbReference type="PATRIC" id="fig|1360.106.peg.1383"/>
<evidence type="ECO:0008006" key="3">
    <source>
        <dbReference type="Google" id="ProtNLM"/>
    </source>
</evidence>
<accession>A0A0V8CXD8</accession>
<evidence type="ECO:0000313" key="2">
    <source>
        <dbReference type="Proteomes" id="UP000054230"/>
    </source>
</evidence>
<dbReference type="AlphaFoldDB" id="A0A0V8CXD8"/>
<dbReference type="Proteomes" id="UP000054230">
    <property type="component" value="Unassembled WGS sequence"/>
</dbReference>
<gene>
    <name evidence="1" type="ORF">LMG8520_2287</name>
</gene>